<name>A0A9P7BYU4_RHIOR</name>
<sequence>MPAALSGVIRENTVRAGAAGPPTRIVVIAEIDAGGPGGPIGHGQHRIVRRLQRQVQLASMLSVRHGVLGDQVLR</sequence>
<dbReference type="AlphaFoldDB" id="A0A9P7BYU4"/>
<dbReference type="Proteomes" id="UP000717996">
    <property type="component" value="Unassembled WGS sequence"/>
</dbReference>
<gene>
    <name evidence="1" type="ORF">G6F51_014659</name>
</gene>
<evidence type="ECO:0000313" key="2">
    <source>
        <dbReference type="Proteomes" id="UP000717996"/>
    </source>
</evidence>
<protein>
    <submittedName>
        <fullName evidence="1">Uncharacterized protein</fullName>
    </submittedName>
</protein>
<proteinExistence type="predicted"/>
<reference evidence="1" key="1">
    <citation type="journal article" date="2020" name="Microb. Genom.">
        <title>Genetic diversity of clinical and environmental Mucorales isolates obtained from an investigation of mucormycosis cases among solid organ transplant recipients.</title>
        <authorList>
            <person name="Nguyen M.H."/>
            <person name="Kaul D."/>
            <person name="Muto C."/>
            <person name="Cheng S.J."/>
            <person name="Richter R.A."/>
            <person name="Bruno V.M."/>
            <person name="Liu G."/>
            <person name="Beyhan S."/>
            <person name="Sundermann A.J."/>
            <person name="Mounaud S."/>
            <person name="Pasculle A.W."/>
            <person name="Nierman W.C."/>
            <person name="Driscoll E."/>
            <person name="Cumbie R."/>
            <person name="Clancy C.J."/>
            <person name="Dupont C.L."/>
        </authorList>
    </citation>
    <scope>NUCLEOTIDE SEQUENCE</scope>
    <source>
        <strain evidence="1">GL16</strain>
    </source>
</reference>
<comment type="caution">
    <text evidence="1">The sequence shown here is derived from an EMBL/GenBank/DDBJ whole genome shotgun (WGS) entry which is preliminary data.</text>
</comment>
<organism evidence="1 2">
    <name type="scientific">Rhizopus oryzae</name>
    <name type="common">Mucormycosis agent</name>
    <name type="synonym">Rhizopus arrhizus var. delemar</name>
    <dbReference type="NCBI Taxonomy" id="64495"/>
    <lineage>
        <taxon>Eukaryota</taxon>
        <taxon>Fungi</taxon>
        <taxon>Fungi incertae sedis</taxon>
        <taxon>Mucoromycota</taxon>
        <taxon>Mucoromycotina</taxon>
        <taxon>Mucoromycetes</taxon>
        <taxon>Mucorales</taxon>
        <taxon>Mucorineae</taxon>
        <taxon>Rhizopodaceae</taxon>
        <taxon>Rhizopus</taxon>
    </lineage>
</organism>
<evidence type="ECO:0000313" key="1">
    <source>
        <dbReference type="EMBL" id="KAG1521774.1"/>
    </source>
</evidence>
<dbReference type="EMBL" id="JAANIT010013736">
    <property type="protein sequence ID" value="KAG1521774.1"/>
    <property type="molecule type" value="Genomic_DNA"/>
</dbReference>
<accession>A0A9P7BYU4</accession>